<evidence type="ECO:0000313" key="3">
    <source>
        <dbReference type="Proteomes" id="UP000547510"/>
    </source>
</evidence>
<name>A0A841CBQ0_9PSEU</name>
<evidence type="ECO:0000313" key="2">
    <source>
        <dbReference type="EMBL" id="MBB5954373.1"/>
    </source>
</evidence>
<evidence type="ECO:0000256" key="1">
    <source>
        <dbReference type="SAM" id="MobiDB-lite"/>
    </source>
</evidence>
<dbReference type="EMBL" id="JACHJN010000001">
    <property type="protein sequence ID" value="MBB5954373.1"/>
    <property type="molecule type" value="Genomic_DNA"/>
</dbReference>
<evidence type="ECO:0008006" key="4">
    <source>
        <dbReference type="Google" id="ProtNLM"/>
    </source>
</evidence>
<dbReference type="AlphaFoldDB" id="A0A841CBQ0"/>
<reference evidence="2 3" key="1">
    <citation type="submission" date="2020-08" db="EMBL/GenBank/DDBJ databases">
        <title>Genomic Encyclopedia of Type Strains, Phase III (KMG-III): the genomes of soil and plant-associated and newly described type strains.</title>
        <authorList>
            <person name="Whitman W."/>
        </authorList>
    </citation>
    <scope>NUCLEOTIDE SEQUENCE [LARGE SCALE GENOMIC DNA]</scope>
    <source>
        <strain evidence="2 3">CECT 8640</strain>
    </source>
</reference>
<dbReference type="Proteomes" id="UP000547510">
    <property type="component" value="Unassembled WGS sequence"/>
</dbReference>
<dbReference type="RefSeq" id="WP_184688486.1">
    <property type="nucleotide sequence ID" value="NZ_JACHJN010000001.1"/>
</dbReference>
<gene>
    <name evidence="2" type="ORF">FHS29_000943</name>
</gene>
<sequence>MLAAPARRLPRLLRQHRLVTPNTLMRWHQRLVAKKRIYPDQTRRPPIDSALVVLIERMAQENNSRSFGTATDPDGACLKERS</sequence>
<keyword evidence="3" id="KW-1185">Reference proteome</keyword>
<organism evidence="2 3">
    <name type="scientific">Saccharothrix tamanrassetensis</name>
    <dbReference type="NCBI Taxonomy" id="1051531"/>
    <lineage>
        <taxon>Bacteria</taxon>
        <taxon>Bacillati</taxon>
        <taxon>Actinomycetota</taxon>
        <taxon>Actinomycetes</taxon>
        <taxon>Pseudonocardiales</taxon>
        <taxon>Pseudonocardiaceae</taxon>
        <taxon>Saccharothrix</taxon>
    </lineage>
</organism>
<comment type="caution">
    <text evidence="2">The sequence shown here is derived from an EMBL/GenBank/DDBJ whole genome shotgun (WGS) entry which is preliminary data.</text>
</comment>
<proteinExistence type="predicted"/>
<protein>
    <recommendedName>
        <fullName evidence="4">Transposase</fullName>
    </recommendedName>
</protein>
<accession>A0A841CBQ0</accession>
<feature type="region of interest" description="Disordered" evidence="1">
    <location>
        <begin position="63"/>
        <end position="82"/>
    </location>
</feature>